<comment type="caution">
    <text evidence="2">The sequence shown here is derived from an EMBL/GenBank/DDBJ whole genome shotgun (WGS) entry which is preliminary data.</text>
</comment>
<dbReference type="AlphaFoldDB" id="A0A543CC60"/>
<keyword evidence="3" id="KW-1185">Reference proteome</keyword>
<dbReference type="Proteomes" id="UP000316096">
    <property type="component" value="Unassembled WGS sequence"/>
</dbReference>
<feature type="region of interest" description="Disordered" evidence="1">
    <location>
        <begin position="1"/>
        <end position="28"/>
    </location>
</feature>
<reference evidence="2 3" key="1">
    <citation type="submission" date="2019-06" db="EMBL/GenBank/DDBJ databases">
        <title>Sequencing the genomes of 1000 actinobacteria strains.</title>
        <authorList>
            <person name="Klenk H.-P."/>
        </authorList>
    </citation>
    <scope>NUCLEOTIDE SEQUENCE [LARGE SCALE GENOMIC DNA]</scope>
    <source>
        <strain evidence="2 3">DSM 102200</strain>
    </source>
</reference>
<dbReference type="RefSeq" id="WP_141952148.1">
    <property type="nucleotide sequence ID" value="NZ_VFOZ01000001.1"/>
</dbReference>
<evidence type="ECO:0008006" key="4">
    <source>
        <dbReference type="Google" id="ProtNLM"/>
    </source>
</evidence>
<dbReference type="EMBL" id="VFOZ01000001">
    <property type="protein sequence ID" value="TQL94666.1"/>
    <property type="molecule type" value="Genomic_DNA"/>
</dbReference>
<evidence type="ECO:0000256" key="1">
    <source>
        <dbReference type="SAM" id="MobiDB-lite"/>
    </source>
</evidence>
<organism evidence="2 3">
    <name type="scientific">Actinoallomurus bryophytorum</name>
    <dbReference type="NCBI Taxonomy" id="1490222"/>
    <lineage>
        <taxon>Bacteria</taxon>
        <taxon>Bacillati</taxon>
        <taxon>Actinomycetota</taxon>
        <taxon>Actinomycetes</taxon>
        <taxon>Streptosporangiales</taxon>
        <taxon>Thermomonosporaceae</taxon>
        <taxon>Actinoallomurus</taxon>
    </lineage>
</organism>
<evidence type="ECO:0000313" key="3">
    <source>
        <dbReference type="Proteomes" id="UP000316096"/>
    </source>
</evidence>
<protein>
    <recommendedName>
        <fullName evidence="4">Type VII secretion system (Wss) protein ESAT-6</fullName>
    </recommendedName>
</protein>
<gene>
    <name evidence="2" type="ORF">FB559_0147</name>
</gene>
<evidence type="ECO:0000313" key="2">
    <source>
        <dbReference type="EMBL" id="TQL94666.1"/>
    </source>
</evidence>
<name>A0A543CC60_9ACTN</name>
<proteinExistence type="predicted"/>
<accession>A0A543CC60</accession>
<sequence length="105" mass="11534">MSTYPPSPGTLRSPSDPPPAGDTQRPNPEYADLYQAYQRAFESAHTLEKALDPPVRTAGDAWVGPAARGWQNDLETQRGELKKAATQILWDIYGALSKVPPFIPK</sequence>
<dbReference type="OrthoDB" id="3543005at2"/>